<feature type="transmembrane region" description="Helical" evidence="6">
    <location>
        <begin position="192"/>
        <end position="214"/>
    </location>
</feature>
<gene>
    <name evidence="7" type="ORF">ACFQ35_18125</name>
</gene>
<evidence type="ECO:0000313" key="8">
    <source>
        <dbReference type="Proteomes" id="UP001597263"/>
    </source>
</evidence>
<keyword evidence="4 6" id="KW-1133">Transmembrane helix</keyword>
<organism evidence="7 8">
    <name type="scientific">Pseudochrobactrum kiredjianiae</name>
    <dbReference type="NCBI Taxonomy" id="386305"/>
    <lineage>
        <taxon>Bacteria</taxon>
        <taxon>Pseudomonadati</taxon>
        <taxon>Pseudomonadota</taxon>
        <taxon>Alphaproteobacteria</taxon>
        <taxon>Hyphomicrobiales</taxon>
        <taxon>Brucellaceae</taxon>
        <taxon>Pseudochrobactrum</taxon>
    </lineage>
</organism>
<dbReference type="Proteomes" id="UP001597263">
    <property type="component" value="Unassembled WGS sequence"/>
</dbReference>
<evidence type="ECO:0000256" key="2">
    <source>
        <dbReference type="ARBA" id="ARBA00022475"/>
    </source>
</evidence>
<dbReference type="InterPro" id="IPR001123">
    <property type="entry name" value="LeuE-type"/>
</dbReference>
<feature type="transmembrane region" description="Helical" evidence="6">
    <location>
        <begin position="156"/>
        <end position="180"/>
    </location>
</feature>
<evidence type="ECO:0000256" key="1">
    <source>
        <dbReference type="ARBA" id="ARBA00004651"/>
    </source>
</evidence>
<name>A0ABW3V8R6_9HYPH</name>
<feature type="transmembrane region" description="Helical" evidence="6">
    <location>
        <begin position="48"/>
        <end position="73"/>
    </location>
</feature>
<accession>A0ABW3V8R6</accession>
<evidence type="ECO:0000256" key="3">
    <source>
        <dbReference type="ARBA" id="ARBA00022692"/>
    </source>
</evidence>
<comment type="subcellular location">
    <subcellularLocation>
        <location evidence="1">Cell membrane</location>
        <topology evidence="1">Multi-pass membrane protein</topology>
    </subcellularLocation>
</comment>
<keyword evidence="8" id="KW-1185">Reference proteome</keyword>
<keyword evidence="3 6" id="KW-0812">Transmembrane</keyword>
<evidence type="ECO:0000313" key="7">
    <source>
        <dbReference type="EMBL" id="MFD1229064.1"/>
    </source>
</evidence>
<keyword evidence="5 6" id="KW-0472">Membrane</keyword>
<feature type="transmembrane region" description="Helical" evidence="6">
    <location>
        <begin position="116"/>
        <end position="136"/>
    </location>
</feature>
<dbReference type="PANTHER" id="PTHR30086">
    <property type="entry name" value="ARGININE EXPORTER PROTEIN ARGO"/>
    <property type="match status" value="1"/>
</dbReference>
<dbReference type="Pfam" id="PF01810">
    <property type="entry name" value="LysE"/>
    <property type="match status" value="1"/>
</dbReference>
<proteinExistence type="predicted"/>
<evidence type="ECO:0000256" key="5">
    <source>
        <dbReference type="ARBA" id="ARBA00023136"/>
    </source>
</evidence>
<evidence type="ECO:0000256" key="4">
    <source>
        <dbReference type="ARBA" id="ARBA00022989"/>
    </source>
</evidence>
<reference evidence="8" key="1">
    <citation type="journal article" date="2019" name="Int. J. Syst. Evol. Microbiol.">
        <title>The Global Catalogue of Microorganisms (GCM) 10K type strain sequencing project: providing services to taxonomists for standard genome sequencing and annotation.</title>
        <authorList>
            <consortium name="The Broad Institute Genomics Platform"/>
            <consortium name="The Broad Institute Genome Sequencing Center for Infectious Disease"/>
            <person name="Wu L."/>
            <person name="Ma J."/>
        </authorList>
    </citation>
    <scope>NUCLEOTIDE SEQUENCE [LARGE SCALE GENOMIC DNA]</scope>
    <source>
        <strain evidence="8">CCUG 49584</strain>
    </source>
</reference>
<dbReference type="PANTHER" id="PTHR30086:SF20">
    <property type="entry name" value="ARGININE EXPORTER PROTEIN ARGO-RELATED"/>
    <property type="match status" value="1"/>
</dbReference>
<comment type="caution">
    <text evidence="7">The sequence shown here is derived from an EMBL/GenBank/DDBJ whole genome shotgun (WGS) entry which is preliminary data.</text>
</comment>
<sequence length="215" mass="22961">MRVKSKKNRSIVGTAAISGFLLGLSLIVAIGAQNAYILRQGLLRQHVFILSLICALSDAVLIIAGVAGLGTLIAQSPTLITVVTIGGAAFLLWYGFSAFRRAMHPDGMRAANTGTVSLKAAIGTCLALTFLNPHVYLDTVVLVGSLSARFEGEARIAYGAGAVAASFVWFFSLGYGARLLQPFFAKPSAWRILDCLIGIIMWMIAFSLLSRLLWP</sequence>
<dbReference type="EMBL" id="JBHTMA010000040">
    <property type="protein sequence ID" value="MFD1229064.1"/>
    <property type="molecule type" value="Genomic_DNA"/>
</dbReference>
<evidence type="ECO:0000256" key="6">
    <source>
        <dbReference type="SAM" id="Phobius"/>
    </source>
</evidence>
<protein>
    <submittedName>
        <fullName evidence="7">LysE/ArgO family amino acid transporter</fullName>
    </submittedName>
</protein>
<dbReference type="RefSeq" id="WP_374806776.1">
    <property type="nucleotide sequence ID" value="NZ_JAUCBM010000001.1"/>
</dbReference>
<feature type="transmembrane region" description="Helical" evidence="6">
    <location>
        <begin position="12"/>
        <end position="36"/>
    </location>
</feature>
<keyword evidence="2" id="KW-1003">Cell membrane</keyword>
<feature type="transmembrane region" description="Helical" evidence="6">
    <location>
        <begin position="79"/>
        <end position="96"/>
    </location>
</feature>